<feature type="domain" description="Spore germination GerAC-like C-terminal" evidence="1">
    <location>
        <begin position="66"/>
        <end position="216"/>
    </location>
</feature>
<dbReference type="InterPro" id="IPR046953">
    <property type="entry name" value="Spore_GerAC-like_C"/>
</dbReference>
<sequence>MVEYDIKALYFNCGSNIHILLWGSITEEVFALTRIWQVYRSIHSYTRDVAIPIVKSRKSTKVEHVGTAVIKNGKMVDQISSDETLLINAFNGHSTQGKIEVMDHATVLIVSNTMTHDSKVVDKKPYMESRINLKASILETREHPSIHSIQKELEELLTKRFYHMFAKIQTREADILGLGQYFRNKLSRDQLEHWRSDYYPSLEMDLHIRTVIQNQGHLKSLSD</sequence>
<dbReference type="InterPro" id="IPR008844">
    <property type="entry name" value="Spore_GerAC-like"/>
</dbReference>
<evidence type="ECO:0000313" key="3">
    <source>
        <dbReference type="Proteomes" id="UP000307943"/>
    </source>
</evidence>
<evidence type="ECO:0000259" key="1">
    <source>
        <dbReference type="Pfam" id="PF05504"/>
    </source>
</evidence>
<dbReference type="AlphaFoldDB" id="A0A5C4T6U7"/>
<dbReference type="RefSeq" id="WP_139604136.1">
    <property type="nucleotide sequence ID" value="NZ_VDCQ01000030.1"/>
</dbReference>
<dbReference type="Pfam" id="PF05504">
    <property type="entry name" value="Spore_GerAC"/>
    <property type="match status" value="1"/>
</dbReference>
<dbReference type="EMBL" id="VDCQ01000030">
    <property type="protein sequence ID" value="TNJ64390.1"/>
    <property type="molecule type" value="Genomic_DNA"/>
</dbReference>
<evidence type="ECO:0000313" key="2">
    <source>
        <dbReference type="EMBL" id="TNJ64390.1"/>
    </source>
</evidence>
<comment type="caution">
    <text evidence="2">The sequence shown here is derived from an EMBL/GenBank/DDBJ whole genome shotgun (WGS) entry which is preliminary data.</text>
</comment>
<organism evidence="2 3">
    <name type="scientific">Paenibacillus hemerocallicola</name>
    <dbReference type="NCBI Taxonomy" id="1172614"/>
    <lineage>
        <taxon>Bacteria</taxon>
        <taxon>Bacillati</taxon>
        <taxon>Bacillota</taxon>
        <taxon>Bacilli</taxon>
        <taxon>Bacillales</taxon>
        <taxon>Paenibacillaceae</taxon>
        <taxon>Paenibacillus</taxon>
    </lineage>
</organism>
<dbReference type="GO" id="GO:0016020">
    <property type="term" value="C:membrane"/>
    <property type="evidence" value="ECO:0007669"/>
    <property type="project" value="InterPro"/>
</dbReference>
<protein>
    <recommendedName>
        <fullName evidence="1">Spore germination GerAC-like C-terminal domain-containing protein</fullName>
    </recommendedName>
</protein>
<accession>A0A5C4T6U7</accession>
<dbReference type="PANTHER" id="PTHR35789:SF1">
    <property type="entry name" value="SPORE GERMINATION PROTEIN B3"/>
    <property type="match status" value="1"/>
</dbReference>
<keyword evidence="3" id="KW-1185">Reference proteome</keyword>
<dbReference type="OrthoDB" id="9816067at2"/>
<proteinExistence type="predicted"/>
<dbReference type="PANTHER" id="PTHR35789">
    <property type="entry name" value="SPORE GERMINATION PROTEIN B3"/>
    <property type="match status" value="1"/>
</dbReference>
<name>A0A5C4T6U7_9BACL</name>
<reference evidence="2 3" key="1">
    <citation type="submission" date="2019-05" db="EMBL/GenBank/DDBJ databases">
        <title>We sequenced the genome of Paenibacillus hemerocallicola KCTC 33185 for further insight into its adaptation and study the phylogeny of Paenibacillus.</title>
        <authorList>
            <person name="Narsing Rao M.P."/>
        </authorList>
    </citation>
    <scope>NUCLEOTIDE SEQUENCE [LARGE SCALE GENOMIC DNA]</scope>
    <source>
        <strain evidence="2 3">KCTC 33185</strain>
    </source>
</reference>
<dbReference type="InterPro" id="IPR038501">
    <property type="entry name" value="Spore_GerAC_C_sf"/>
</dbReference>
<dbReference type="GO" id="GO:0009847">
    <property type="term" value="P:spore germination"/>
    <property type="evidence" value="ECO:0007669"/>
    <property type="project" value="InterPro"/>
</dbReference>
<gene>
    <name evidence="2" type="ORF">FE784_20705</name>
</gene>
<dbReference type="Proteomes" id="UP000307943">
    <property type="component" value="Unassembled WGS sequence"/>
</dbReference>
<dbReference type="Gene3D" id="3.30.300.210">
    <property type="entry name" value="Nutrient germinant receptor protein C, domain 3"/>
    <property type="match status" value="1"/>
</dbReference>